<organism evidence="2 3">
    <name type="scientific">Ditylenchus destructor</name>
    <dbReference type="NCBI Taxonomy" id="166010"/>
    <lineage>
        <taxon>Eukaryota</taxon>
        <taxon>Metazoa</taxon>
        <taxon>Ecdysozoa</taxon>
        <taxon>Nematoda</taxon>
        <taxon>Chromadorea</taxon>
        <taxon>Rhabditida</taxon>
        <taxon>Tylenchina</taxon>
        <taxon>Tylenchomorpha</taxon>
        <taxon>Sphaerularioidea</taxon>
        <taxon>Anguinidae</taxon>
        <taxon>Anguininae</taxon>
        <taxon>Ditylenchus</taxon>
    </lineage>
</organism>
<evidence type="ECO:0000313" key="2">
    <source>
        <dbReference type="EMBL" id="KAI1693208.1"/>
    </source>
</evidence>
<dbReference type="EMBL" id="JAKKPZ010000660">
    <property type="protein sequence ID" value="KAI1693208.1"/>
    <property type="molecule type" value="Genomic_DNA"/>
</dbReference>
<accession>A0AAD4MKP7</accession>
<comment type="caution">
    <text evidence="2">The sequence shown here is derived from an EMBL/GenBank/DDBJ whole genome shotgun (WGS) entry which is preliminary data.</text>
</comment>
<keyword evidence="3" id="KW-1185">Reference proteome</keyword>
<proteinExistence type="predicted"/>
<evidence type="ECO:0000256" key="1">
    <source>
        <dbReference type="SAM" id="MobiDB-lite"/>
    </source>
</evidence>
<dbReference type="Proteomes" id="UP001201812">
    <property type="component" value="Unassembled WGS sequence"/>
</dbReference>
<reference evidence="2" key="1">
    <citation type="submission" date="2022-01" db="EMBL/GenBank/DDBJ databases">
        <title>Genome Sequence Resource for Two Populations of Ditylenchus destructor, the Migratory Endoparasitic Phytonematode.</title>
        <authorList>
            <person name="Zhang H."/>
            <person name="Lin R."/>
            <person name="Xie B."/>
        </authorList>
    </citation>
    <scope>NUCLEOTIDE SEQUENCE</scope>
    <source>
        <strain evidence="2">BazhouSP</strain>
    </source>
</reference>
<dbReference type="AlphaFoldDB" id="A0AAD4MKP7"/>
<gene>
    <name evidence="2" type="ORF">DdX_20800</name>
</gene>
<protein>
    <submittedName>
        <fullName evidence="2">Uncharacterized protein</fullName>
    </submittedName>
</protein>
<feature type="region of interest" description="Disordered" evidence="1">
    <location>
        <begin position="1"/>
        <end position="35"/>
    </location>
</feature>
<sequence>MRRSAQPAGKQANLGNEAHKGSNASKGRLKDKTSKIATMDNGTMVEAFKYLNYYQLAMNSLVSNRFRNLIQTHRHSLALLYVDIFMNSSTAEPAAIQVFGKELTSEAYNEWVILNSYSKLVQLEDDQAANAQSIPSDYRLAAYANCKGKVFLYRGIPTYSPNPLTARAHLQPPPCKAAYLSHYSEHFKTMFHSEFIEGSQQEIVLEDVGIPHVRTPSVTETDTDVLTINFSKFCVVNYSF</sequence>
<evidence type="ECO:0000313" key="3">
    <source>
        <dbReference type="Proteomes" id="UP001201812"/>
    </source>
</evidence>
<name>A0AAD4MKP7_9BILA</name>